<protein>
    <recommendedName>
        <fullName evidence="4">YtkA-like domain-containing protein</fullName>
    </recommendedName>
</protein>
<evidence type="ECO:0000313" key="3">
    <source>
        <dbReference type="Proteomes" id="UP000461730"/>
    </source>
</evidence>
<evidence type="ECO:0008006" key="4">
    <source>
        <dbReference type="Google" id="ProtNLM"/>
    </source>
</evidence>
<evidence type="ECO:0000313" key="2">
    <source>
        <dbReference type="EMBL" id="MVT08750.1"/>
    </source>
</evidence>
<keyword evidence="1" id="KW-0732">Signal</keyword>
<dbReference type="EMBL" id="WRXN01000004">
    <property type="protein sequence ID" value="MVT08750.1"/>
    <property type="molecule type" value="Genomic_DNA"/>
</dbReference>
<accession>A0A7K1U360</accession>
<gene>
    <name evidence="2" type="ORF">GO493_10790</name>
</gene>
<reference evidence="2 3" key="1">
    <citation type="submission" date="2019-12" db="EMBL/GenBank/DDBJ databases">
        <title>Chitinophaga sp. strain ysch24 (GDMCC 1.1355), whole genome shotgun sequence.</title>
        <authorList>
            <person name="Zhang X."/>
        </authorList>
    </citation>
    <scope>NUCLEOTIDE SEQUENCE [LARGE SCALE GENOMIC DNA]</scope>
    <source>
        <strain evidence="3">ysch24</strain>
    </source>
</reference>
<organism evidence="2 3">
    <name type="scientific">Chitinophaga tropicalis</name>
    <dbReference type="NCBI Taxonomy" id="2683588"/>
    <lineage>
        <taxon>Bacteria</taxon>
        <taxon>Pseudomonadati</taxon>
        <taxon>Bacteroidota</taxon>
        <taxon>Chitinophagia</taxon>
        <taxon>Chitinophagales</taxon>
        <taxon>Chitinophagaceae</taxon>
        <taxon>Chitinophaga</taxon>
    </lineage>
</organism>
<feature type="signal peptide" evidence="1">
    <location>
        <begin position="1"/>
        <end position="22"/>
    </location>
</feature>
<proteinExistence type="predicted"/>
<evidence type="ECO:0000256" key="1">
    <source>
        <dbReference type="SAM" id="SignalP"/>
    </source>
</evidence>
<sequence>MKRNILSLFIVFSISLFTISCSKDDTDKQNVNETANLELVTILINNNHKVEIYNSNGQLNNGYNEIFVRIKDNAGTYINNASLEWNPVMHMMSMSHSCPYSAITRVLGTQTLYSGYIIFQMAGNESEYWELTINYTIGGKNFSVQGRINVSQSEKRTLNVFTGTDGVKYILAMIEPAVPKVAVNTMTAVLYKMESMSAFTVADNFRIKIDPRMPGMNNHTSPNNKALTQSNTGGVYKGALSLTMTGYWKINLQLEDAQGNLLKGEPVTETNESSSIWFEIEF</sequence>
<name>A0A7K1U360_9BACT</name>
<dbReference type="AlphaFoldDB" id="A0A7K1U360"/>
<comment type="caution">
    <text evidence="2">The sequence shown here is derived from an EMBL/GenBank/DDBJ whole genome shotgun (WGS) entry which is preliminary data.</text>
</comment>
<dbReference type="PROSITE" id="PS51257">
    <property type="entry name" value="PROKAR_LIPOPROTEIN"/>
    <property type="match status" value="1"/>
</dbReference>
<dbReference type="RefSeq" id="WP_157306176.1">
    <property type="nucleotide sequence ID" value="NZ_WRXN01000004.1"/>
</dbReference>
<dbReference type="Proteomes" id="UP000461730">
    <property type="component" value="Unassembled WGS sequence"/>
</dbReference>
<feature type="chain" id="PRO_5029698084" description="YtkA-like domain-containing protein" evidence="1">
    <location>
        <begin position="23"/>
        <end position="282"/>
    </location>
</feature>
<keyword evidence="3" id="KW-1185">Reference proteome</keyword>